<name>A0AA37GXS0_9PEZI</name>
<proteinExistence type="predicted"/>
<dbReference type="AlphaFoldDB" id="A0AA37GXS0"/>
<feature type="region of interest" description="Disordered" evidence="1">
    <location>
        <begin position="112"/>
        <end position="143"/>
    </location>
</feature>
<protein>
    <submittedName>
        <fullName evidence="2">Uncharacterized protein</fullName>
    </submittedName>
</protein>
<evidence type="ECO:0000256" key="1">
    <source>
        <dbReference type="SAM" id="MobiDB-lite"/>
    </source>
</evidence>
<dbReference type="EMBL" id="BPPX01000039">
    <property type="protein sequence ID" value="GJC89266.1"/>
    <property type="molecule type" value="Genomic_DNA"/>
</dbReference>
<keyword evidence="3" id="KW-1185">Reference proteome</keyword>
<dbReference type="Proteomes" id="UP001055172">
    <property type="component" value="Unassembled WGS sequence"/>
</dbReference>
<comment type="caution">
    <text evidence="2">The sequence shown here is derived from an EMBL/GenBank/DDBJ whole genome shotgun (WGS) entry which is preliminary data.</text>
</comment>
<feature type="region of interest" description="Disordered" evidence="1">
    <location>
        <begin position="57"/>
        <end position="93"/>
    </location>
</feature>
<evidence type="ECO:0000313" key="3">
    <source>
        <dbReference type="Proteomes" id="UP001055172"/>
    </source>
</evidence>
<accession>A0AA37GXS0</accession>
<feature type="compositionally biased region" description="Polar residues" evidence="1">
    <location>
        <begin position="60"/>
        <end position="71"/>
    </location>
</feature>
<organism evidence="2 3">
    <name type="scientific">Colletotrichum liriopes</name>
    <dbReference type="NCBI Taxonomy" id="708192"/>
    <lineage>
        <taxon>Eukaryota</taxon>
        <taxon>Fungi</taxon>
        <taxon>Dikarya</taxon>
        <taxon>Ascomycota</taxon>
        <taxon>Pezizomycotina</taxon>
        <taxon>Sordariomycetes</taxon>
        <taxon>Hypocreomycetidae</taxon>
        <taxon>Glomerellales</taxon>
        <taxon>Glomerellaceae</taxon>
        <taxon>Colletotrichum</taxon>
        <taxon>Colletotrichum spaethianum species complex</taxon>
    </lineage>
</organism>
<gene>
    <name evidence="2" type="ORF">ColLi_12104</name>
</gene>
<reference evidence="2 3" key="1">
    <citation type="submission" date="2021-07" db="EMBL/GenBank/DDBJ databases">
        <title>Genome data of Colletotrichum spaethianum.</title>
        <authorList>
            <person name="Utami Y.D."/>
            <person name="Hiruma K."/>
        </authorList>
    </citation>
    <scope>NUCLEOTIDE SEQUENCE [LARGE SCALE GENOMIC DNA]</scope>
    <source>
        <strain evidence="2 3">MAFF 242679</strain>
    </source>
</reference>
<sequence length="143" mass="15530">MSITGTGPYPRRPRARSVQVISPGISLPFQDTRPYVQTVASPLHGALPGVRGVQVKASGSCENSQQGPSTKTAHRKPGIRHVQPVPLPGSAVSLRHRHDEVLVKARLPRSIPNRQKERVRERVAGSPFLASQGKPTMLLRNEG</sequence>
<feature type="compositionally biased region" description="Basic and acidic residues" evidence="1">
    <location>
        <begin position="114"/>
        <end position="123"/>
    </location>
</feature>
<evidence type="ECO:0000313" key="2">
    <source>
        <dbReference type="EMBL" id="GJC89266.1"/>
    </source>
</evidence>